<sequence>MTYLTRCIICAPKISCCPQNTHSIPAVYYTSPSLSEVRLSGVELRRSTDKTDYFTVPVVESERWDNEGYLPIDVPVLKDEDGQYGFVFHDSCWLLLKERFQRRTFSLDRLIEVLNSVPWEQWGNYSWSGERYYAWEHGYHGLVEFDHKNYYPWESAGWQQVGGLRTIQIDTIDPCTVNGIQKLLDSPSVLPPDVGKRKGRMRNNFTPSTTSTAAQRASANEQRTPRNDCFTQLPYEMVEEIAAHLPTSSVLSLRLISPEFTPLFHSQSFWATRFQAGRERGFLFEIWQDPKRRDWRTLYYLTNPTNLPQALQNRKRVWDSSTRLRTEGNLGGSRLMEVYGDLIEVEESEPASYEPSQVLDPQETLIPRKVSKFGVSIIHDGDTSYIADIQIVPEGDGRTIYLGYTGPEVTTCIDVNCVKGLITSVCTRGIHALQVVMDNHSLSPWLGNPDRGAITRRLVFAKQIVALTAAFDGFKLINLSAWGTRKGAASQGRLYDSFRNQMMWFPKVPSSNMHVNEASFLGKMNNRMAFQPMCCALFGGPGGEYLRSLKGLSVTFHGWSRPRILNIKFRYLNSKKGIPFICQNIPRYNRHDQENTPTVEYLNIDGAGGECIKDIRG</sequence>
<dbReference type="Pfam" id="PF24539">
    <property type="entry name" value="DUF7600"/>
    <property type="match status" value="1"/>
</dbReference>
<name>A0A1L9VU83_ASPGL</name>
<protein>
    <recommendedName>
        <fullName evidence="2">F-box domain-containing protein</fullName>
    </recommendedName>
</protein>
<dbReference type="PROSITE" id="PS50181">
    <property type="entry name" value="FBOX"/>
    <property type="match status" value="1"/>
</dbReference>
<reference evidence="4" key="1">
    <citation type="journal article" date="2017" name="Genome Biol.">
        <title>Comparative genomics reveals high biological diversity and specific adaptations in the industrially and medically important fungal genus Aspergillus.</title>
        <authorList>
            <person name="de Vries R.P."/>
            <person name="Riley R."/>
            <person name="Wiebenga A."/>
            <person name="Aguilar-Osorio G."/>
            <person name="Amillis S."/>
            <person name="Uchima C.A."/>
            <person name="Anderluh G."/>
            <person name="Asadollahi M."/>
            <person name="Askin M."/>
            <person name="Barry K."/>
            <person name="Battaglia E."/>
            <person name="Bayram O."/>
            <person name="Benocci T."/>
            <person name="Braus-Stromeyer S.A."/>
            <person name="Caldana C."/>
            <person name="Canovas D."/>
            <person name="Cerqueira G.C."/>
            <person name="Chen F."/>
            <person name="Chen W."/>
            <person name="Choi C."/>
            <person name="Clum A."/>
            <person name="Dos Santos R.A."/>
            <person name="Damasio A.R."/>
            <person name="Diallinas G."/>
            <person name="Emri T."/>
            <person name="Fekete E."/>
            <person name="Flipphi M."/>
            <person name="Freyberg S."/>
            <person name="Gallo A."/>
            <person name="Gournas C."/>
            <person name="Habgood R."/>
            <person name="Hainaut M."/>
            <person name="Harispe M.L."/>
            <person name="Henrissat B."/>
            <person name="Hilden K.S."/>
            <person name="Hope R."/>
            <person name="Hossain A."/>
            <person name="Karabika E."/>
            <person name="Karaffa L."/>
            <person name="Karanyi Z."/>
            <person name="Krasevec N."/>
            <person name="Kuo A."/>
            <person name="Kusch H."/>
            <person name="LaButti K."/>
            <person name="Lagendijk E.L."/>
            <person name="Lapidus A."/>
            <person name="Levasseur A."/>
            <person name="Lindquist E."/>
            <person name="Lipzen A."/>
            <person name="Logrieco A.F."/>
            <person name="MacCabe A."/>
            <person name="Maekelae M.R."/>
            <person name="Malavazi I."/>
            <person name="Melin P."/>
            <person name="Meyer V."/>
            <person name="Mielnichuk N."/>
            <person name="Miskei M."/>
            <person name="Molnar A.P."/>
            <person name="Mule G."/>
            <person name="Ngan C.Y."/>
            <person name="Orejas M."/>
            <person name="Orosz E."/>
            <person name="Ouedraogo J.P."/>
            <person name="Overkamp K.M."/>
            <person name="Park H.-S."/>
            <person name="Perrone G."/>
            <person name="Piumi F."/>
            <person name="Punt P.J."/>
            <person name="Ram A.F."/>
            <person name="Ramon A."/>
            <person name="Rauscher S."/>
            <person name="Record E."/>
            <person name="Riano-Pachon D.M."/>
            <person name="Robert V."/>
            <person name="Roehrig J."/>
            <person name="Ruller R."/>
            <person name="Salamov A."/>
            <person name="Salih N.S."/>
            <person name="Samson R.A."/>
            <person name="Sandor E."/>
            <person name="Sanguinetti M."/>
            <person name="Schuetze T."/>
            <person name="Sepcic K."/>
            <person name="Shelest E."/>
            <person name="Sherlock G."/>
            <person name="Sophianopoulou V."/>
            <person name="Squina F.M."/>
            <person name="Sun H."/>
            <person name="Susca A."/>
            <person name="Todd R.B."/>
            <person name="Tsang A."/>
            <person name="Unkles S.E."/>
            <person name="van de Wiele N."/>
            <person name="van Rossen-Uffink D."/>
            <person name="Oliveira J.V."/>
            <person name="Vesth T.C."/>
            <person name="Visser J."/>
            <person name="Yu J.-H."/>
            <person name="Zhou M."/>
            <person name="Andersen M.R."/>
            <person name="Archer D.B."/>
            <person name="Baker S.E."/>
            <person name="Benoit I."/>
            <person name="Brakhage A.A."/>
            <person name="Braus G.H."/>
            <person name="Fischer R."/>
            <person name="Frisvad J.C."/>
            <person name="Goldman G.H."/>
            <person name="Houbraken J."/>
            <person name="Oakley B."/>
            <person name="Pocsi I."/>
            <person name="Scazzocchio C."/>
            <person name="Seiboth B."/>
            <person name="vanKuyk P.A."/>
            <person name="Wortman J."/>
            <person name="Dyer P.S."/>
            <person name="Grigoriev I.V."/>
        </authorList>
    </citation>
    <scope>NUCLEOTIDE SEQUENCE [LARGE SCALE GENOMIC DNA]</scope>
    <source>
        <strain evidence="4">CBS 516.65</strain>
    </source>
</reference>
<evidence type="ECO:0000313" key="3">
    <source>
        <dbReference type="EMBL" id="OJJ87465.1"/>
    </source>
</evidence>
<evidence type="ECO:0000313" key="4">
    <source>
        <dbReference type="Proteomes" id="UP000184300"/>
    </source>
</evidence>
<dbReference type="RefSeq" id="XP_022404154.1">
    <property type="nucleotide sequence ID" value="XM_022543291.1"/>
</dbReference>
<feature type="region of interest" description="Disordered" evidence="1">
    <location>
        <begin position="195"/>
        <end position="224"/>
    </location>
</feature>
<dbReference type="Gene3D" id="1.20.1280.50">
    <property type="match status" value="1"/>
</dbReference>
<dbReference type="STRING" id="1160497.A0A1L9VU83"/>
<dbReference type="InterPro" id="IPR056021">
    <property type="entry name" value="DUF7600"/>
</dbReference>
<dbReference type="Proteomes" id="UP000184300">
    <property type="component" value="Unassembled WGS sequence"/>
</dbReference>
<dbReference type="AlphaFoldDB" id="A0A1L9VU83"/>
<accession>A0A1L9VU83</accession>
<dbReference type="GeneID" id="34459552"/>
<dbReference type="VEuPathDB" id="FungiDB:ASPGLDRAFT_23465"/>
<gene>
    <name evidence="3" type="ORF">ASPGLDRAFT_23465</name>
</gene>
<proteinExistence type="predicted"/>
<feature type="compositionally biased region" description="Low complexity" evidence="1">
    <location>
        <begin position="206"/>
        <end position="219"/>
    </location>
</feature>
<dbReference type="Pfam" id="PF00646">
    <property type="entry name" value="F-box"/>
    <property type="match status" value="1"/>
</dbReference>
<dbReference type="SUPFAM" id="SSF81383">
    <property type="entry name" value="F-box domain"/>
    <property type="match status" value="1"/>
</dbReference>
<dbReference type="OrthoDB" id="5273847at2759"/>
<dbReference type="EMBL" id="KV878891">
    <property type="protein sequence ID" value="OJJ87465.1"/>
    <property type="molecule type" value="Genomic_DNA"/>
</dbReference>
<organism evidence="3 4">
    <name type="scientific">Aspergillus glaucus CBS 516.65</name>
    <dbReference type="NCBI Taxonomy" id="1160497"/>
    <lineage>
        <taxon>Eukaryota</taxon>
        <taxon>Fungi</taxon>
        <taxon>Dikarya</taxon>
        <taxon>Ascomycota</taxon>
        <taxon>Pezizomycotina</taxon>
        <taxon>Eurotiomycetes</taxon>
        <taxon>Eurotiomycetidae</taxon>
        <taxon>Eurotiales</taxon>
        <taxon>Aspergillaceae</taxon>
        <taxon>Aspergillus</taxon>
        <taxon>Aspergillus subgen. Aspergillus</taxon>
    </lineage>
</organism>
<feature type="domain" description="F-box" evidence="2">
    <location>
        <begin position="227"/>
        <end position="273"/>
    </location>
</feature>
<evidence type="ECO:0000259" key="2">
    <source>
        <dbReference type="PROSITE" id="PS50181"/>
    </source>
</evidence>
<dbReference type="SMART" id="SM00256">
    <property type="entry name" value="FBOX"/>
    <property type="match status" value="1"/>
</dbReference>
<dbReference type="InterPro" id="IPR001810">
    <property type="entry name" value="F-box_dom"/>
</dbReference>
<keyword evidence="4" id="KW-1185">Reference proteome</keyword>
<evidence type="ECO:0000256" key="1">
    <source>
        <dbReference type="SAM" id="MobiDB-lite"/>
    </source>
</evidence>
<dbReference type="InterPro" id="IPR036047">
    <property type="entry name" value="F-box-like_dom_sf"/>
</dbReference>